<dbReference type="PANTHER" id="PTHR15665">
    <property type="entry name" value="ASTEROID PROTEIN"/>
    <property type="match status" value="1"/>
</dbReference>
<evidence type="ECO:0000259" key="3">
    <source>
        <dbReference type="Pfam" id="PF00752"/>
    </source>
</evidence>
<dbReference type="InterPro" id="IPR006085">
    <property type="entry name" value="XPG_DNA_repair_N"/>
</dbReference>
<dbReference type="Pfam" id="PF12813">
    <property type="entry name" value="XPG_I_2"/>
    <property type="match status" value="1"/>
</dbReference>
<gene>
    <name evidence="6" type="primary">LOC106178921</name>
</gene>
<feature type="region of interest" description="Disordered" evidence="2">
    <location>
        <begin position="747"/>
        <end position="785"/>
    </location>
</feature>
<evidence type="ECO:0000313" key="6">
    <source>
        <dbReference type="RefSeq" id="XP_013417742.1"/>
    </source>
</evidence>
<accession>A0A1S3K5F3</accession>
<feature type="compositionally biased region" description="Basic residues" evidence="2">
    <location>
        <begin position="748"/>
        <end position="757"/>
    </location>
</feature>
<dbReference type="InterPro" id="IPR039436">
    <property type="entry name" value="Asteroid_dom"/>
</dbReference>
<feature type="compositionally biased region" description="Basic and acidic residues" evidence="2">
    <location>
        <begin position="773"/>
        <end position="785"/>
    </location>
</feature>
<comment type="similarity">
    <text evidence="1">Belongs to the asteroid family.</text>
</comment>
<dbReference type="GeneID" id="106178921"/>
<dbReference type="Proteomes" id="UP000085678">
    <property type="component" value="Unplaced"/>
</dbReference>
<evidence type="ECO:0000256" key="2">
    <source>
        <dbReference type="SAM" id="MobiDB-lite"/>
    </source>
</evidence>
<dbReference type="OMA" id="YIPARRY"/>
<protein>
    <submittedName>
        <fullName evidence="6">Protein asteroid homolog 1</fullName>
    </submittedName>
</protein>
<feature type="domain" description="XPG N-terminal" evidence="3">
    <location>
        <begin position="1"/>
        <end position="98"/>
    </location>
</feature>
<name>A0A1S3K5F3_LINAN</name>
<dbReference type="Gene3D" id="3.40.50.1010">
    <property type="entry name" value="5'-nuclease"/>
    <property type="match status" value="1"/>
</dbReference>
<sequence length="815" mass="92855">MGIHGLSSFIQDNPHLLQEHKLHDTKIIIDGNNLYHFLHYNYRIPYHCGGDYDTFAKNIRDFFNTLRTCNISPVVVFDGGYESDDRKLRTTLRRSQERIHLAGFISQGMRGKILPILAYEVFRDVLVELDISHVTCDFEADDQIAALANEWNYPVVSNDSDFYVFDVHGGYIPFDHIDLNVQVYNEPDVDSDGGHGMLGGCVDASREEKECKYLRARIYRVHNFLQHFSCTHTVALPVLAALLGNDFVDNRVFETFFAQVPLPKGSKHDFFTNKRHSKIIGLMLWMKNFSTVERITNQLLPHIQKDKRDKVTEIIKKSVENYTNPTTKLADFFSSPVEKELGHLLTYDQCILPAWFAEQFRSSRVPKLMLNAVSLHRIFLLAQVEDMKQSSSYTCSRKLRQIIYGLLLTHDKNCNKEINESTQTNDINKGASKEVSITKSTEDVMTNVKLVKDSSDNDKDISSVAYIVEYDREYKSQRKIPVEPMFEIPQYGPLPSLSSIPALSCQERRDLLVSSLQQTGIERLDEVAEMFQLVLRAMVFWIMNAHPRLTQLHVSVLLVTLIKLAVIDPACIKAGLKELPQIKQPKGKGKRVAQSKVQKSAASPPLSTDACVYVDSLETDIKLTTLRTAQERLHKFMAAPQHSTAHPFSSTVIHGFAQYQTCLQAVTYLNQLLLEPFHKVHPALIFNGTFAYNFYQELKVRPNPNLFISETLGRAGPISEFYFELSEKVLSSLPTVGCFQHVSQMSAKKSKKKTPKKKAGEEKMLMNQDSDSEERSKTPDVEKKRVKYADVENKFSSLVIDDDDDDDDDSDIDLI</sequence>
<evidence type="ECO:0000256" key="1">
    <source>
        <dbReference type="ARBA" id="ARBA00007398"/>
    </source>
</evidence>
<organism evidence="5 6">
    <name type="scientific">Lingula anatina</name>
    <name type="common">Brachiopod</name>
    <name type="synonym">Lingula unguis</name>
    <dbReference type="NCBI Taxonomy" id="7574"/>
    <lineage>
        <taxon>Eukaryota</taxon>
        <taxon>Metazoa</taxon>
        <taxon>Spiralia</taxon>
        <taxon>Lophotrochozoa</taxon>
        <taxon>Brachiopoda</taxon>
        <taxon>Linguliformea</taxon>
        <taxon>Lingulata</taxon>
        <taxon>Lingulida</taxon>
        <taxon>Linguloidea</taxon>
        <taxon>Lingulidae</taxon>
        <taxon>Lingula</taxon>
    </lineage>
</organism>
<evidence type="ECO:0000313" key="5">
    <source>
        <dbReference type="Proteomes" id="UP000085678"/>
    </source>
</evidence>
<dbReference type="AlphaFoldDB" id="A0A1S3K5F3"/>
<dbReference type="PANTHER" id="PTHR15665:SF1">
    <property type="entry name" value="PROTEIN ASTEROID HOMOLOG 1"/>
    <property type="match status" value="1"/>
</dbReference>
<feature type="domain" description="Asteroid" evidence="4">
    <location>
        <begin position="136"/>
        <end position="243"/>
    </location>
</feature>
<evidence type="ECO:0000259" key="4">
    <source>
        <dbReference type="Pfam" id="PF12813"/>
    </source>
</evidence>
<keyword evidence="5" id="KW-1185">Reference proteome</keyword>
<dbReference type="FunCoup" id="A0A1S3K5F3">
    <property type="interactions" value="784"/>
</dbReference>
<dbReference type="SUPFAM" id="SSF88723">
    <property type="entry name" value="PIN domain-like"/>
    <property type="match status" value="1"/>
</dbReference>
<dbReference type="OrthoDB" id="25987at2759"/>
<dbReference type="KEGG" id="lak:106178921"/>
<dbReference type="InterPro" id="IPR029060">
    <property type="entry name" value="PIN-like_dom_sf"/>
</dbReference>
<dbReference type="STRING" id="7574.A0A1S3K5F3"/>
<dbReference type="InParanoid" id="A0A1S3K5F3"/>
<reference evidence="6" key="1">
    <citation type="submission" date="2025-08" db="UniProtKB">
        <authorList>
            <consortium name="RefSeq"/>
        </authorList>
    </citation>
    <scope>IDENTIFICATION</scope>
    <source>
        <tissue evidence="6">Gonads</tissue>
    </source>
</reference>
<dbReference type="GO" id="GO:0004518">
    <property type="term" value="F:nuclease activity"/>
    <property type="evidence" value="ECO:0007669"/>
    <property type="project" value="InterPro"/>
</dbReference>
<dbReference type="InterPro" id="IPR026832">
    <property type="entry name" value="Asteroid"/>
</dbReference>
<dbReference type="RefSeq" id="XP_013417742.1">
    <property type="nucleotide sequence ID" value="XM_013562288.2"/>
</dbReference>
<proteinExistence type="inferred from homology"/>
<dbReference type="Pfam" id="PF00752">
    <property type="entry name" value="XPG_N"/>
    <property type="match status" value="1"/>
</dbReference>